<dbReference type="SUPFAM" id="SSF52279">
    <property type="entry name" value="Beta-D-glucan exohydrolase, C-terminal domain"/>
    <property type="match status" value="1"/>
</dbReference>
<keyword evidence="3" id="KW-0732">Signal</keyword>
<feature type="signal peptide" evidence="3">
    <location>
        <begin position="1"/>
        <end position="22"/>
    </location>
</feature>
<dbReference type="FunFam" id="3.40.50.1700:FF:000002">
    <property type="entry name" value="Glycosyl hydrolase family protein"/>
    <property type="match status" value="1"/>
</dbReference>
<evidence type="ECO:0000313" key="6">
    <source>
        <dbReference type="EMBL" id="KAG9445203.1"/>
    </source>
</evidence>
<dbReference type="Gene3D" id="3.40.50.1700">
    <property type="entry name" value="Glycoside hydrolase family 3 C-terminal domain"/>
    <property type="match status" value="1"/>
</dbReference>
<reference evidence="6 7" key="1">
    <citation type="submission" date="2021-07" db="EMBL/GenBank/DDBJ databases">
        <title>The Aristolochia fimbriata genome: insights into angiosperm evolution, floral development and chemical biosynthesis.</title>
        <authorList>
            <person name="Jiao Y."/>
        </authorList>
    </citation>
    <scope>NUCLEOTIDE SEQUENCE [LARGE SCALE GENOMIC DNA]</scope>
    <source>
        <strain evidence="6">IBCAS-2021</strain>
        <tissue evidence="6">Leaf</tissue>
    </source>
</reference>
<dbReference type="FunFam" id="3.20.20.300:FF:000003">
    <property type="entry name" value="Beta-D-glucan exohydrolase isoenzyme ExoI"/>
    <property type="match status" value="1"/>
</dbReference>
<evidence type="ECO:0000313" key="7">
    <source>
        <dbReference type="Proteomes" id="UP000825729"/>
    </source>
</evidence>
<feature type="chain" id="PRO_5043540857" description="Beta-glucosidase" evidence="3">
    <location>
        <begin position="23"/>
        <end position="627"/>
    </location>
</feature>
<evidence type="ECO:0000259" key="4">
    <source>
        <dbReference type="Pfam" id="PF00933"/>
    </source>
</evidence>
<accession>A0AAV7ED75</accession>
<dbReference type="InterPro" id="IPR051915">
    <property type="entry name" value="Cellulose_Degrad_GH3"/>
</dbReference>
<keyword evidence="7" id="KW-1185">Reference proteome</keyword>
<evidence type="ECO:0008006" key="8">
    <source>
        <dbReference type="Google" id="ProtNLM"/>
    </source>
</evidence>
<dbReference type="PANTHER" id="PTHR30620">
    <property type="entry name" value="PERIPLASMIC BETA-GLUCOSIDASE-RELATED"/>
    <property type="match status" value="1"/>
</dbReference>
<dbReference type="GO" id="GO:0008422">
    <property type="term" value="F:beta-glucosidase activity"/>
    <property type="evidence" value="ECO:0007669"/>
    <property type="project" value="TreeGrafter"/>
</dbReference>
<dbReference type="PANTHER" id="PTHR30620:SF77">
    <property type="entry name" value="LYSOSOMAL BETA GLUCOSIDASE-LIKE"/>
    <property type="match status" value="1"/>
</dbReference>
<sequence>MGNSNLLFWVTVFLTIWSTVFGLEHMKYKDPSQPINARIKDLIRRMTLAEKIGQMTQADRSVLSPELMTKYFIGSILSGGGSVPAPNATPQQWIDMVNSFQNGSLSTRLGIPMIYGIDAVHGHNNVFNATIFPHNVGLGAAGDPQLVKKIGEATALEVRGTGIQYAFAPCIAVCRDPRWGRCYESYSEHPKIVKAMTEIISGLQGEIPQGGRLGAPYVAGKKNIAACAKHYLGDGGTQKGINENNTIIDFHSLMSIHMPAYYDAVIKGVSTVMVSYSSWNGMKMHANRFLITHILKDTLKFRGFVISDWQGVDRISYPPHTNYSNSVANAVNAGIDMVMVGYNFTGFIDELTNLVNNGVVPMERIDDAVSRILRVKFMMGLFESPYSDNNLVNEVGKQEHRELAREAVRKSMVLLKNGLSSDKPVLPLSKKAKSILVAGPHAHDLGSQCGGWTITWQGLKGNSHTAGTTILDAVRRTVDPSTVVVYNDNPDPEFVSNNAFDYAIVVVGEPPYAETDGDNLNLTLPEPGPSVIDKVCGSIKCVVVVISGRPLAIEPYVPAMHALVAAWLPGSEGQGVADVLFGDYGFSGKLPRTWFRSVDQLPMNVGDAHYDPLFPFGFGLTTDPNGA</sequence>
<dbReference type="PRINTS" id="PR00133">
    <property type="entry name" value="GLHYDRLASE3"/>
</dbReference>
<keyword evidence="2" id="KW-0326">Glycosidase</keyword>
<keyword evidence="1" id="KW-0378">Hydrolase</keyword>
<evidence type="ECO:0000256" key="3">
    <source>
        <dbReference type="SAM" id="SignalP"/>
    </source>
</evidence>
<evidence type="ECO:0000256" key="1">
    <source>
        <dbReference type="ARBA" id="ARBA00022801"/>
    </source>
</evidence>
<dbReference type="InterPro" id="IPR001764">
    <property type="entry name" value="Glyco_hydro_3_N"/>
</dbReference>
<feature type="domain" description="Glycoside hydrolase family 3 N-terminal" evidence="4">
    <location>
        <begin position="47"/>
        <end position="375"/>
    </location>
</feature>
<dbReference type="InterPro" id="IPR017853">
    <property type="entry name" value="GH"/>
</dbReference>
<dbReference type="Proteomes" id="UP000825729">
    <property type="component" value="Unassembled WGS sequence"/>
</dbReference>
<gene>
    <name evidence="6" type="ORF">H6P81_016543</name>
</gene>
<proteinExistence type="predicted"/>
<dbReference type="InterPro" id="IPR036962">
    <property type="entry name" value="Glyco_hydro_3_N_sf"/>
</dbReference>
<dbReference type="SUPFAM" id="SSF51445">
    <property type="entry name" value="(Trans)glycosidases"/>
    <property type="match status" value="1"/>
</dbReference>
<dbReference type="EMBL" id="JAINDJ010000006">
    <property type="protein sequence ID" value="KAG9445203.1"/>
    <property type="molecule type" value="Genomic_DNA"/>
</dbReference>
<protein>
    <recommendedName>
        <fullName evidence="8">Beta-glucosidase</fullName>
    </recommendedName>
</protein>
<dbReference type="Gene3D" id="3.20.20.300">
    <property type="entry name" value="Glycoside hydrolase, family 3, N-terminal domain"/>
    <property type="match status" value="1"/>
</dbReference>
<organism evidence="6 7">
    <name type="scientific">Aristolochia fimbriata</name>
    <name type="common">White veined hardy Dutchman's pipe vine</name>
    <dbReference type="NCBI Taxonomy" id="158543"/>
    <lineage>
        <taxon>Eukaryota</taxon>
        <taxon>Viridiplantae</taxon>
        <taxon>Streptophyta</taxon>
        <taxon>Embryophyta</taxon>
        <taxon>Tracheophyta</taxon>
        <taxon>Spermatophyta</taxon>
        <taxon>Magnoliopsida</taxon>
        <taxon>Magnoliidae</taxon>
        <taxon>Piperales</taxon>
        <taxon>Aristolochiaceae</taxon>
        <taxon>Aristolochia</taxon>
    </lineage>
</organism>
<evidence type="ECO:0000256" key="2">
    <source>
        <dbReference type="ARBA" id="ARBA00023295"/>
    </source>
</evidence>
<name>A0AAV7ED75_ARIFI</name>
<evidence type="ECO:0000259" key="5">
    <source>
        <dbReference type="Pfam" id="PF01915"/>
    </source>
</evidence>
<dbReference type="InterPro" id="IPR036881">
    <property type="entry name" value="Glyco_hydro_3_C_sf"/>
</dbReference>
<dbReference type="AlphaFoldDB" id="A0AAV7ED75"/>
<dbReference type="InterPro" id="IPR002772">
    <property type="entry name" value="Glyco_hydro_3_C"/>
</dbReference>
<dbReference type="Pfam" id="PF01915">
    <property type="entry name" value="Glyco_hydro_3_C"/>
    <property type="match status" value="1"/>
</dbReference>
<dbReference type="GO" id="GO:0009251">
    <property type="term" value="P:glucan catabolic process"/>
    <property type="evidence" value="ECO:0007669"/>
    <property type="project" value="TreeGrafter"/>
</dbReference>
<dbReference type="Pfam" id="PF00933">
    <property type="entry name" value="Glyco_hydro_3"/>
    <property type="match status" value="1"/>
</dbReference>
<comment type="caution">
    <text evidence="6">The sequence shown here is derived from an EMBL/GenBank/DDBJ whole genome shotgun (WGS) entry which is preliminary data.</text>
</comment>
<feature type="domain" description="Glycoside hydrolase family 3 C-terminal" evidence="5">
    <location>
        <begin position="412"/>
        <end position="621"/>
    </location>
</feature>